<dbReference type="EMBL" id="QGGY01000001">
    <property type="protein sequence ID" value="PWJ79015.1"/>
    <property type="molecule type" value="Genomic_DNA"/>
</dbReference>
<dbReference type="NCBIfam" id="TIGR00492">
    <property type="entry name" value="alr"/>
    <property type="match status" value="1"/>
</dbReference>
<dbReference type="EC" id="5.1.1.1" evidence="4"/>
<comment type="similarity">
    <text evidence="4">Belongs to the alanine racemase family.</text>
</comment>
<dbReference type="RefSeq" id="WP_109624800.1">
    <property type="nucleotide sequence ID" value="NZ_JANKBI010000001.1"/>
</dbReference>
<proteinExistence type="inferred from homology"/>
<keyword evidence="9" id="KW-1185">Reference proteome</keyword>
<dbReference type="AlphaFoldDB" id="A0AB73T9X5"/>
<dbReference type="InterPro" id="IPR011079">
    <property type="entry name" value="Ala_racemase_C"/>
</dbReference>
<feature type="active site" description="Proton acceptor; specific for L-alanine" evidence="4">
    <location>
        <position position="268"/>
    </location>
</feature>
<feature type="binding site" evidence="4 6">
    <location>
        <position position="137"/>
    </location>
    <ligand>
        <name>substrate</name>
    </ligand>
</feature>
<keyword evidence="2 4" id="KW-0663">Pyridoxal phosphate</keyword>
<dbReference type="InterPro" id="IPR029066">
    <property type="entry name" value="PLP-binding_barrel"/>
</dbReference>
<dbReference type="Proteomes" id="UP000245412">
    <property type="component" value="Unassembled WGS sequence"/>
</dbReference>
<dbReference type="InterPro" id="IPR001608">
    <property type="entry name" value="Ala_racemase_N"/>
</dbReference>
<dbReference type="HAMAP" id="MF_01201">
    <property type="entry name" value="Ala_racemase"/>
    <property type="match status" value="1"/>
</dbReference>
<dbReference type="GO" id="GO:0005829">
    <property type="term" value="C:cytosol"/>
    <property type="evidence" value="ECO:0007669"/>
    <property type="project" value="TreeGrafter"/>
</dbReference>
<dbReference type="InterPro" id="IPR000821">
    <property type="entry name" value="Ala_racemase"/>
</dbReference>
<dbReference type="InterPro" id="IPR009006">
    <property type="entry name" value="Ala_racemase/Decarboxylase_C"/>
</dbReference>
<evidence type="ECO:0000313" key="9">
    <source>
        <dbReference type="Proteomes" id="UP000245412"/>
    </source>
</evidence>
<evidence type="ECO:0000256" key="1">
    <source>
        <dbReference type="ARBA" id="ARBA00001933"/>
    </source>
</evidence>
<comment type="function">
    <text evidence="4">Catalyzes the interconversion of L-alanine and D-alanine. May also act on other amino acids.</text>
</comment>
<evidence type="ECO:0000256" key="5">
    <source>
        <dbReference type="PIRSR" id="PIRSR600821-50"/>
    </source>
</evidence>
<dbReference type="Pfam" id="PF00842">
    <property type="entry name" value="Ala_racemase_C"/>
    <property type="match status" value="1"/>
</dbReference>
<dbReference type="Gene3D" id="3.20.20.10">
    <property type="entry name" value="Alanine racemase"/>
    <property type="match status" value="1"/>
</dbReference>
<evidence type="ECO:0000256" key="6">
    <source>
        <dbReference type="PIRSR" id="PIRSR600821-52"/>
    </source>
</evidence>
<dbReference type="GO" id="GO:0030632">
    <property type="term" value="P:D-alanine biosynthetic process"/>
    <property type="evidence" value="ECO:0007669"/>
    <property type="project" value="UniProtKB-UniRule"/>
</dbReference>
<reference evidence="8 9" key="1">
    <citation type="submission" date="2018-05" db="EMBL/GenBank/DDBJ databases">
        <authorList>
            <person name="Goeker M."/>
            <person name="Huntemann M."/>
            <person name="Clum A."/>
            <person name="Pillay M."/>
            <person name="Palaniappan K."/>
            <person name="Varghese N."/>
            <person name="Mikhailova N."/>
            <person name="Stamatis D."/>
            <person name="Reddy T."/>
            <person name="Daum C."/>
            <person name="Shapiro N."/>
            <person name="Ivanova N."/>
            <person name="Kyrpides N."/>
            <person name="Woyke T."/>
        </authorList>
    </citation>
    <scope>NUCLEOTIDE SEQUENCE [LARGE SCALE GENOMIC DNA]</scope>
    <source>
        <strain evidence="8 9">DSM 26524</strain>
    </source>
</reference>
<dbReference type="GO" id="GO:0008784">
    <property type="term" value="F:alanine racemase activity"/>
    <property type="evidence" value="ECO:0007669"/>
    <property type="project" value="UniProtKB-UniRule"/>
</dbReference>
<dbReference type="PANTHER" id="PTHR30511:SF0">
    <property type="entry name" value="ALANINE RACEMASE, CATABOLIC-RELATED"/>
    <property type="match status" value="1"/>
</dbReference>
<comment type="catalytic activity">
    <reaction evidence="4">
        <text>L-alanine = D-alanine</text>
        <dbReference type="Rhea" id="RHEA:20249"/>
        <dbReference type="ChEBI" id="CHEBI:57416"/>
        <dbReference type="ChEBI" id="CHEBI:57972"/>
        <dbReference type="EC" id="5.1.1.1"/>
    </reaction>
</comment>
<dbReference type="CDD" id="cd00430">
    <property type="entry name" value="PLPDE_III_AR"/>
    <property type="match status" value="1"/>
</dbReference>
<name>A0AB73T9X5_9FIRM</name>
<feature type="active site" description="Proton acceptor; specific for D-alanine" evidence="4">
    <location>
        <position position="38"/>
    </location>
</feature>
<protein>
    <recommendedName>
        <fullName evidence="4">Alanine racemase</fullName>
        <ecNumber evidence="4">5.1.1.1</ecNumber>
    </recommendedName>
</protein>
<comment type="cofactor">
    <cofactor evidence="1 4 5">
        <name>pyridoxal 5'-phosphate</name>
        <dbReference type="ChEBI" id="CHEBI:597326"/>
    </cofactor>
</comment>
<dbReference type="GO" id="GO:0030170">
    <property type="term" value="F:pyridoxal phosphate binding"/>
    <property type="evidence" value="ECO:0007669"/>
    <property type="project" value="UniProtKB-UniRule"/>
</dbReference>
<feature type="domain" description="Alanine racemase C-terminal" evidence="7">
    <location>
        <begin position="247"/>
        <end position="375"/>
    </location>
</feature>
<evidence type="ECO:0000256" key="2">
    <source>
        <dbReference type="ARBA" id="ARBA00022898"/>
    </source>
</evidence>
<gene>
    <name evidence="8" type="ORF">C7383_101392</name>
</gene>
<evidence type="ECO:0000313" key="8">
    <source>
        <dbReference type="EMBL" id="PWJ79015.1"/>
    </source>
</evidence>
<evidence type="ECO:0000256" key="4">
    <source>
        <dbReference type="HAMAP-Rule" id="MF_01201"/>
    </source>
</evidence>
<dbReference type="SUPFAM" id="SSF50621">
    <property type="entry name" value="Alanine racemase C-terminal domain-like"/>
    <property type="match status" value="1"/>
</dbReference>
<dbReference type="Pfam" id="PF01168">
    <property type="entry name" value="Ala_racemase_N"/>
    <property type="match status" value="1"/>
</dbReference>
<feature type="binding site" evidence="4 6">
    <location>
        <position position="316"/>
    </location>
    <ligand>
        <name>substrate</name>
    </ligand>
</feature>
<dbReference type="PRINTS" id="PR00992">
    <property type="entry name" value="ALARACEMASE"/>
</dbReference>
<comment type="caution">
    <text evidence="8">The sequence shown here is derived from an EMBL/GenBank/DDBJ whole genome shotgun (WGS) entry which is preliminary data.</text>
</comment>
<evidence type="ECO:0000259" key="7">
    <source>
        <dbReference type="SMART" id="SM01005"/>
    </source>
</evidence>
<comment type="pathway">
    <text evidence="4">Amino-acid biosynthesis; D-alanine biosynthesis; D-alanine from L-alanine: step 1/1.</text>
</comment>
<dbReference type="PANTHER" id="PTHR30511">
    <property type="entry name" value="ALANINE RACEMASE"/>
    <property type="match status" value="1"/>
</dbReference>
<sequence length="385" mass="43172">MKKHSRVYAAVDMDAIAENFRQMRENINRDTKMIAVIKTDGYGHGAIPIARMAEQYDYIWGYAVATAEEALEIKKAGLLKPVLILGYTFEEDYARLVRHQIRPVVFKLSTAGKLSEEACRQNKVLPIHLGLDTGMSRIGFPDTAESIDIIRKITQMPGIVIEGIFTHFARADESDKTNARKQLVRYLEFTGKLEEMGIHIPVRHCSNSAGILEMREANLDAVRAGITIYGIYPSEEVSRESLPLMPAMELKSHIVYIKELEEGVPVSYGGTFVTSRRTAVATIPVGYGDGYPRSLSNRGWVLIHGKKAPILGRVCMDQFMVDVTDIPEAGELDEVTLMGRDGEEFLSVDTLAKLSGRFPYEFVCDIGKRVPRVYYQDGRAVFDRI</sequence>
<dbReference type="Gene3D" id="2.40.37.10">
    <property type="entry name" value="Lyase, Ornithine Decarboxylase, Chain A, domain 1"/>
    <property type="match status" value="1"/>
</dbReference>
<dbReference type="SMART" id="SM01005">
    <property type="entry name" value="Ala_racemase_C"/>
    <property type="match status" value="1"/>
</dbReference>
<accession>A0AB73T9X5</accession>
<dbReference type="SUPFAM" id="SSF51419">
    <property type="entry name" value="PLP-binding barrel"/>
    <property type="match status" value="1"/>
</dbReference>
<organism evidence="8 9">
    <name type="scientific">Murimonas intestini</name>
    <dbReference type="NCBI Taxonomy" id="1337051"/>
    <lineage>
        <taxon>Bacteria</taxon>
        <taxon>Bacillati</taxon>
        <taxon>Bacillota</taxon>
        <taxon>Clostridia</taxon>
        <taxon>Lachnospirales</taxon>
        <taxon>Lachnospiraceae</taxon>
        <taxon>Murimonas</taxon>
    </lineage>
</organism>
<keyword evidence="3 4" id="KW-0413">Isomerase</keyword>
<dbReference type="FunFam" id="3.20.20.10:FF:000002">
    <property type="entry name" value="Alanine racemase"/>
    <property type="match status" value="1"/>
</dbReference>
<feature type="modified residue" description="N6-(pyridoxal phosphate)lysine" evidence="4 5">
    <location>
        <position position="38"/>
    </location>
</feature>
<evidence type="ECO:0000256" key="3">
    <source>
        <dbReference type="ARBA" id="ARBA00023235"/>
    </source>
</evidence>